<reference evidence="10" key="1">
    <citation type="submission" date="2025-05" db="UniProtKB">
        <authorList>
            <consortium name="Ensembl"/>
        </authorList>
    </citation>
    <scope>IDENTIFICATION</scope>
</reference>
<dbReference type="InterPro" id="IPR001427">
    <property type="entry name" value="RNaseA"/>
</dbReference>
<comment type="subcellular location">
    <subcellularLocation>
        <location evidence="1">Secreted</location>
    </subcellularLocation>
</comment>
<dbReference type="SMART" id="SM00092">
    <property type="entry name" value="RNAse_Pc"/>
    <property type="match status" value="1"/>
</dbReference>
<organism evidence="10 11">
    <name type="scientific">Cyprinus carpio carpio</name>
    <dbReference type="NCBI Taxonomy" id="630221"/>
    <lineage>
        <taxon>Eukaryota</taxon>
        <taxon>Metazoa</taxon>
        <taxon>Chordata</taxon>
        <taxon>Craniata</taxon>
        <taxon>Vertebrata</taxon>
        <taxon>Euteleostomi</taxon>
        <taxon>Actinopterygii</taxon>
        <taxon>Neopterygii</taxon>
        <taxon>Teleostei</taxon>
        <taxon>Ostariophysi</taxon>
        <taxon>Cypriniformes</taxon>
        <taxon>Cyprinidae</taxon>
        <taxon>Cyprininae</taxon>
        <taxon>Cyprinus</taxon>
    </lineage>
</organism>
<evidence type="ECO:0000313" key="10">
    <source>
        <dbReference type="Ensembl" id="ENSCCRP00000181130.1"/>
    </source>
</evidence>
<dbReference type="Gene3D" id="3.10.130.10">
    <property type="entry name" value="Ribonuclease A-like domain"/>
    <property type="match status" value="1"/>
</dbReference>
<evidence type="ECO:0000313" key="11">
    <source>
        <dbReference type="Proteomes" id="UP001108240"/>
    </source>
</evidence>
<dbReference type="GeneTree" id="ENSGT00940000157645"/>
<keyword evidence="5 8" id="KW-0255">Endonuclease</keyword>
<keyword evidence="3" id="KW-0964">Secreted</keyword>
<dbReference type="InterPro" id="IPR023411">
    <property type="entry name" value="RNaseA_AS"/>
</dbReference>
<dbReference type="PROSITE" id="PS00127">
    <property type="entry name" value="RNASE_PANCREATIC"/>
    <property type="match status" value="1"/>
</dbReference>
<keyword evidence="6 8" id="KW-0378">Hydrolase</keyword>
<keyword evidence="11" id="KW-1185">Reference proteome</keyword>
<dbReference type="GO" id="GO:0004540">
    <property type="term" value="F:RNA nuclease activity"/>
    <property type="evidence" value="ECO:0007669"/>
    <property type="project" value="TreeGrafter"/>
</dbReference>
<dbReference type="Ensembl" id="ENSCCRT00000139388.1">
    <property type="protein sequence ID" value="ENSCCRP00000167078.1"/>
    <property type="gene ID" value="ENSCCRG00000055310.1"/>
</dbReference>
<dbReference type="GO" id="GO:0004519">
    <property type="term" value="F:endonuclease activity"/>
    <property type="evidence" value="ECO:0007669"/>
    <property type="project" value="UniProtKB-KW"/>
</dbReference>
<proteinExistence type="inferred from homology"/>
<dbReference type="Proteomes" id="UP001108240">
    <property type="component" value="Unplaced"/>
</dbReference>
<dbReference type="GO" id="GO:0003676">
    <property type="term" value="F:nucleic acid binding"/>
    <property type="evidence" value="ECO:0007669"/>
    <property type="project" value="InterPro"/>
</dbReference>
<dbReference type="PANTHER" id="PTHR11437:SF10">
    <property type="entry name" value="ANGIOGENIN-RELATED"/>
    <property type="match status" value="1"/>
</dbReference>
<dbReference type="InterPro" id="IPR036816">
    <property type="entry name" value="RNaseA-like_dom_sf"/>
</dbReference>
<keyword evidence="4 8" id="KW-0540">Nuclease</keyword>
<accession>A0A9J8DMW5</accession>
<evidence type="ECO:0000256" key="2">
    <source>
        <dbReference type="ARBA" id="ARBA00005600"/>
    </source>
</evidence>
<evidence type="ECO:0000256" key="1">
    <source>
        <dbReference type="ARBA" id="ARBA00004613"/>
    </source>
</evidence>
<feature type="signal peptide" evidence="8">
    <location>
        <begin position="1"/>
        <end position="22"/>
    </location>
</feature>
<feature type="domain" description="Ribonuclease A-domain" evidence="9">
    <location>
        <begin position="27"/>
        <end position="144"/>
    </location>
</feature>
<dbReference type="SUPFAM" id="SSF54076">
    <property type="entry name" value="RNase A-like"/>
    <property type="match status" value="1"/>
</dbReference>
<evidence type="ECO:0000256" key="4">
    <source>
        <dbReference type="ARBA" id="ARBA00022722"/>
    </source>
</evidence>
<comment type="similarity">
    <text evidence="2 8">Belongs to the pancreatic ribonuclease family.</text>
</comment>
<name>A0A9J8DMW5_CYPCA</name>
<keyword evidence="8" id="KW-0732">Signal</keyword>
<dbReference type="OMA" id="VICTRTK"/>
<dbReference type="Pfam" id="PF00074">
    <property type="entry name" value="RnaseA"/>
    <property type="match status" value="1"/>
</dbReference>
<dbReference type="AlphaFoldDB" id="A0A9J8DMW5"/>
<evidence type="ECO:0000256" key="5">
    <source>
        <dbReference type="ARBA" id="ARBA00022759"/>
    </source>
</evidence>
<feature type="chain" id="PRO_5044521947" description="Ribonuclease A-domain domain-containing protein" evidence="8">
    <location>
        <begin position="23"/>
        <end position="149"/>
    </location>
</feature>
<evidence type="ECO:0000256" key="8">
    <source>
        <dbReference type="RuleBase" id="RU000651"/>
    </source>
</evidence>
<evidence type="ECO:0000256" key="6">
    <source>
        <dbReference type="ARBA" id="ARBA00022801"/>
    </source>
</evidence>
<keyword evidence="7" id="KW-1015">Disulfide bond</keyword>
<evidence type="ECO:0000259" key="9">
    <source>
        <dbReference type="SMART" id="SM00092"/>
    </source>
</evidence>
<sequence length="149" mass="16900">MEIHQSTVILLLVLSVSSSTHGYSAYAWRRYQNFLDQHRAPFVNREMCTNEISERKIGSETGVCKRVNTFIQANENQLKAVCVGGTQLNSNFFVSGQTFPLVTCRLQNGEQIYPNCQYQRGQLSTRYIVLACTEGLPVHYDRSSVQRTG</sequence>
<dbReference type="GO" id="GO:0050829">
    <property type="term" value="P:defense response to Gram-negative bacterium"/>
    <property type="evidence" value="ECO:0007669"/>
    <property type="project" value="TreeGrafter"/>
</dbReference>
<dbReference type="PANTHER" id="PTHR11437">
    <property type="entry name" value="RIBONUCLEASE"/>
    <property type="match status" value="1"/>
</dbReference>
<dbReference type="GO" id="GO:0005576">
    <property type="term" value="C:extracellular region"/>
    <property type="evidence" value="ECO:0007669"/>
    <property type="project" value="UniProtKB-SubCell"/>
</dbReference>
<evidence type="ECO:0000256" key="3">
    <source>
        <dbReference type="ARBA" id="ARBA00022525"/>
    </source>
</evidence>
<protein>
    <recommendedName>
        <fullName evidence="9">Ribonuclease A-domain domain-containing protein</fullName>
    </recommendedName>
</protein>
<dbReference type="GO" id="GO:0050830">
    <property type="term" value="P:defense response to Gram-positive bacterium"/>
    <property type="evidence" value="ECO:0007669"/>
    <property type="project" value="TreeGrafter"/>
</dbReference>
<evidence type="ECO:0000256" key="7">
    <source>
        <dbReference type="ARBA" id="ARBA00023157"/>
    </source>
</evidence>
<dbReference type="InterPro" id="IPR023412">
    <property type="entry name" value="RNaseA_domain"/>
</dbReference>
<dbReference type="GO" id="GO:0016787">
    <property type="term" value="F:hydrolase activity"/>
    <property type="evidence" value="ECO:0007669"/>
    <property type="project" value="UniProtKB-KW"/>
</dbReference>
<dbReference type="Ensembl" id="ENSCCRT00000109233.1">
    <property type="protein sequence ID" value="ENSCCRP00000181130.1"/>
    <property type="gene ID" value="ENSCCRG00000059530.1"/>
</dbReference>
<dbReference type="GO" id="GO:0001525">
    <property type="term" value="P:angiogenesis"/>
    <property type="evidence" value="ECO:0007669"/>
    <property type="project" value="TreeGrafter"/>
</dbReference>